<organism evidence="1 2">
    <name type="scientific">Racocetra fulgida</name>
    <dbReference type="NCBI Taxonomy" id="60492"/>
    <lineage>
        <taxon>Eukaryota</taxon>
        <taxon>Fungi</taxon>
        <taxon>Fungi incertae sedis</taxon>
        <taxon>Mucoromycota</taxon>
        <taxon>Glomeromycotina</taxon>
        <taxon>Glomeromycetes</taxon>
        <taxon>Diversisporales</taxon>
        <taxon>Gigasporaceae</taxon>
        <taxon>Racocetra</taxon>
    </lineage>
</organism>
<evidence type="ECO:0000313" key="1">
    <source>
        <dbReference type="EMBL" id="CAG8796876.1"/>
    </source>
</evidence>
<dbReference type="EMBL" id="CAJVPZ010067208">
    <property type="protein sequence ID" value="CAG8796876.1"/>
    <property type="molecule type" value="Genomic_DNA"/>
</dbReference>
<keyword evidence="2" id="KW-1185">Reference proteome</keyword>
<dbReference type="Proteomes" id="UP000789396">
    <property type="component" value="Unassembled WGS sequence"/>
</dbReference>
<name>A0A9N9JUY8_9GLOM</name>
<reference evidence="1" key="1">
    <citation type="submission" date="2021-06" db="EMBL/GenBank/DDBJ databases">
        <authorList>
            <person name="Kallberg Y."/>
            <person name="Tangrot J."/>
            <person name="Rosling A."/>
        </authorList>
    </citation>
    <scope>NUCLEOTIDE SEQUENCE</scope>
    <source>
        <strain evidence="1">IN212</strain>
    </source>
</reference>
<accession>A0A9N9JUY8</accession>
<feature type="non-terminal residue" evidence="1">
    <location>
        <position position="204"/>
    </location>
</feature>
<sequence length="204" mass="24641">EKIMLIDKCWSLTQWDLNTLAFEKQYQLGWITRFKLPKGLCILAKRNYLHLNYFEFISSVEREALLLCFYDKIEIRDPYNLQYVIDNKPISNLSEFQTLRDAKIYCILDKCLWAQRISKEQWTKCFSKFYNEIRVLPSKSQLEEILQKFINEHDRWTKIKGTQPYEGSLVKWEVSDQQEIHAYKFDLDTWKFVNSVKLNASLHY</sequence>
<protein>
    <submittedName>
        <fullName evidence="1">16106_t:CDS:1</fullName>
    </submittedName>
</protein>
<proteinExistence type="predicted"/>
<feature type="non-terminal residue" evidence="1">
    <location>
        <position position="1"/>
    </location>
</feature>
<dbReference type="OrthoDB" id="2435781at2759"/>
<dbReference type="AlphaFoldDB" id="A0A9N9JUY8"/>
<comment type="caution">
    <text evidence="1">The sequence shown here is derived from an EMBL/GenBank/DDBJ whole genome shotgun (WGS) entry which is preliminary data.</text>
</comment>
<gene>
    <name evidence="1" type="ORF">RFULGI_LOCUS17319</name>
</gene>
<evidence type="ECO:0000313" key="2">
    <source>
        <dbReference type="Proteomes" id="UP000789396"/>
    </source>
</evidence>